<dbReference type="KEGG" id="spoa:EQM13_08150"/>
<dbReference type="AlphaFoldDB" id="A0A410QBW3"/>
<evidence type="ECO:0000313" key="2">
    <source>
        <dbReference type="EMBL" id="QAT61552.1"/>
    </source>
</evidence>
<feature type="transmembrane region" description="Helical" evidence="1">
    <location>
        <begin position="139"/>
        <end position="168"/>
    </location>
</feature>
<dbReference type="PANTHER" id="PTHR36434:SF1">
    <property type="entry name" value="MEMBRANE PROTEASE YUGP-RELATED"/>
    <property type="match status" value="1"/>
</dbReference>
<evidence type="ECO:0000256" key="1">
    <source>
        <dbReference type="SAM" id="Phobius"/>
    </source>
</evidence>
<dbReference type="Pfam" id="PF04298">
    <property type="entry name" value="Zn_peptidase_2"/>
    <property type="match status" value="1"/>
</dbReference>
<evidence type="ECO:0000313" key="3">
    <source>
        <dbReference type="Proteomes" id="UP000287969"/>
    </source>
</evidence>
<dbReference type="PANTHER" id="PTHR36434">
    <property type="entry name" value="MEMBRANE PROTEASE YUGP-RELATED"/>
    <property type="match status" value="1"/>
</dbReference>
<keyword evidence="3" id="KW-1185">Reference proteome</keyword>
<accession>A0A410QBW3</accession>
<organism evidence="2 3">
    <name type="scientific">Acidilutibacter cellobiosedens</name>
    <dbReference type="NCBI Taxonomy" id="2507161"/>
    <lineage>
        <taxon>Bacteria</taxon>
        <taxon>Bacillati</taxon>
        <taxon>Bacillota</taxon>
        <taxon>Tissierellia</taxon>
        <taxon>Tissierellales</taxon>
        <taxon>Acidilutibacteraceae</taxon>
        <taxon>Acidilutibacter</taxon>
    </lineage>
</organism>
<dbReference type="RefSeq" id="WP_114218795.1">
    <property type="nucleotide sequence ID" value="NZ_CP035282.1"/>
</dbReference>
<keyword evidence="1" id="KW-0472">Membrane</keyword>
<gene>
    <name evidence="2" type="ORF">EQM13_08150</name>
</gene>
<feature type="transmembrane region" description="Helical" evidence="1">
    <location>
        <begin position="12"/>
        <end position="30"/>
    </location>
</feature>
<keyword evidence="1" id="KW-0812">Transmembrane</keyword>
<protein>
    <submittedName>
        <fullName evidence="2">Zinc metallopeptidase</fullName>
    </submittedName>
</protein>
<dbReference type="Proteomes" id="UP000287969">
    <property type="component" value="Chromosome"/>
</dbReference>
<keyword evidence="1" id="KW-1133">Transmembrane helix</keyword>
<proteinExistence type="predicted"/>
<reference evidence="3" key="1">
    <citation type="submission" date="2019-01" db="EMBL/GenBank/DDBJ databases">
        <title>Draft genomes of a novel of Sporanaerobacter strains.</title>
        <authorList>
            <person name="Ma S."/>
        </authorList>
    </citation>
    <scope>NUCLEOTIDE SEQUENCE [LARGE SCALE GENOMIC DNA]</scope>
    <source>
        <strain evidence="3">NJN-17</strain>
    </source>
</reference>
<dbReference type="OrthoDB" id="9784298at2"/>
<feature type="transmembrane region" description="Helical" evidence="1">
    <location>
        <begin position="208"/>
        <end position="227"/>
    </location>
</feature>
<dbReference type="EMBL" id="CP035282">
    <property type="protein sequence ID" value="QAT61552.1"/>
    <property type="molecule type" value="Genomic_DNA"/>
</dbReference>
<name>A0A410QBW3_9FIRM</name>
<dbReference type="InterPro" id="IPR007395">
    <property type="entry name" value="Zn_peptidase_2"/>
</dbReference>
<sequence>MYGNYGYYGYYGYNTGMLLLIPALILSLYAQAKVSSSFNKYLKIQSRLGYSGREVARMILDKNGLSDVSIETTGGQLTDHYDPRTKVVRLSKQVAEGRSIASISVAAHETGHAIQHSEGYFPLLLRNNIAPIASISARFVWILILLGFIISPFFLEAGILLYVGIVLFQVVTLPVEFNASKRALYQLEGGFVDEEEVKPCEKVLKAAALTYVAATLVAISQLIRLIGLSGRRR</sequence>